<dbReference type="EMBL" id="MUJZ01000526">
    <property type="protein sequence ID" value="OTF84132.1"/>
    <property type="molecule type" value="Genomic_DNA"/>
</dbReference>
<accession>A0A1Y3BTN0</accession>
<feature type="region of interest" description="Disordered" evidence="1">
    <location>
        <begin position="95"/>
        <end position="125"/>
    </location>
</feature>
<evidence type="ECO:0000313" key="2">
    <source>
        <dbReference type="EMBL" id="OTF84132.1"/>
    </source>
</evidence>
<feature type="compositionally biased region" description="Low complexity" evidence="1">
    <location>
        <begin position="37"/>
        <end position="58"/>
    </location>
</feature>
<feature type="region of interest" description="Disordered" evidence="1">
    <location>
        <begin position="1"/>
        <end position="74"/>
    </location>
</feature>
<feature type="compositionally biased region" description="Low complexity" evidence="1">
    <location>
        <begin position="112"/>
        <end position="125"/>
    </location>
</feature>
<name>A0A1Y3BTN0_EURMA</name>
<evidence type="ECO:0000313" key="3">
    <source>
        <dbReference type="Proteomes" id="UP000194236"/>
    </source>
</evidence>
<dbReference type="AlphaFoldDB" id="A0A1Y3BTN0"/>
<organism evidence="2 3">
    <name type="scientific">Euroglyphus maynei</name>
    <name type="common">Mayne's house dust mite</name>
    <dbReference type="NCBI Taxonomy" id="6958"/>
    <lineage>
        <taxon>Eukaryota</taxon>
        <taxon>Metazoa</taxon>
        <taxon>Ecdysozoa</taxon>
        <taxon>Arthropoda</taxon>
        <taxon>Chelicerata</taxon>
        <taxon>Arachnida</taxon>
        <taxon>Acari</taxon>
        <taxon>Acariformes</taxon>
        <taxon>Sarcoptiformes</taxon>
        <taxon>Astigmata</taxon>
        <taxon>Psoroptidia</taxon>
        <taxon>Analgoidea</taxon>
        <taxon>Pyroglyphidae</taxon>
        <taxon>Pyroglyphinae</taxon>
        <taxon>Euroglyphus</taxon>
    </lineage>
</organism>
<evidence type="ECO:0000256" key="1">
    <source>
        <dbReference type="SAM" id="MobiDB-lite"/>
    </source>
</evidence>
<feature type="compositionally biased region" description="Polar residues" evidence="1">
    <location>
        <begin position="1"/>
        <end position="12"/>
    </location>
</feature>
<comment type="caution">
    <text evidence="2">The sequence shown here is derived from an EMBL/GenBank/DDBJ whole genome shotgun (WGS) entry which is preliminary data.</text>
</comment>
<feature type="non-terminal residue" evidence="2">
    <location>
        <position position="1"/>
    </location>
</feature>
<keyword evidence="3" id="KW-1185">Reference proteome</keyword>
<feature type="compositionally biased region" description="Polar residues" evidence="1">
    <location>
        <begin position="20"/>
        <end position="36"/>
    </location>
</feature>
<gene>
    <name evidence="2" type="ORF">BLA29_005211</name>
</gene>
<dbReference type="Proteomes" id="UP000194236">
    <property type="component" value="Unassembled WGS sequence"/>
</dbReference>
<protein>
    <submittedName>
        <fullName evidence="2">Uncharacterized protein</fullName>
    </submittedName>
</protein>
<reference evidence="2 3" key="1">
    <citation type="submission" date="2017-03" db="EMBL/GenBank/DDBJ databases">
        <title>Genome Survey of Euroglyphus maynei.</title>
        <authorList>
            <person name="Arlian L.G."/>
            <person name="Morgan M.S."/>
            <person name="Rider S.D."/>
        </authorList>
    </citation>
    <scope>NUCLEOTIDE SEQUENCE [LARGE SCALE GENOMIC DNA]</scope>
    <source>
        <strain evidence="2">Arlian Lab</strain>
        <tissue evidence="2">Whole body</tissue>
    </source>
</reference>
<proteinExistence type="predicted"/>
<sequence length="125" mass="12853">SGNAQQQTSGSSLPYRRVNNLPSGSSTSQQAKYTIISSSSSPGPSMVGSASGSSTGSGNVTMYRMIPTTQGGSVQTAIRSTAATPGHQHQYINIKAVQQQSTSNMPPPPPSSSYSTSSSSFNHPN</sequence>